<evidence type="ECO:0000313" key="3">
    <source>
        <dbReference type="Proteomes" id="UP000003178"/>
    </source>
</evidence>
<gene>
    <name evidence="2" type="ORF">CLOHIR_02204</name>
</gene>
<dbReference type="eggNOG" id="COG1410">
    <property type="taxonomic scope" value="Bacteria"/>
</dbReference>
<dbReference type="EMBL" id="ABWP01000086">
    <property type="protein sequence ID" value="EEA84186.1"/>
    <property type="molecule type" value="Genomic_DNA"/>
</dbReference>
<dbReference type="AlphaFoldDB" id="B6G242"/>
<organism evidence="2 3">
    <name type="scientific">Peptacetobacter hiranonis (strain DSM 13275 / JCM 10541 / KCTC 15199 / TO-931)</name>
    <name type="common">Clostridium hiranonis</name>
    <dbReference type="NCBI Taxonomy" id="500633"/>
    <lineage>
        <taxon>Bacteria</taxon>
        <taxon>Bacillati</taxon>
        <taxon>Bacillota</taxon>
        <taxon>Clostridia</taxon>
        <taxon>Peptostreptococcales</taxon>
        <taxon>Peptostreptococcaceae</taxon>
        <taxon>Peptacetobacter</taxon>
    </lineage>
</organism>
<keyword evidence="3" id="KW-1185">Reference proteome</keyword>
<proteinExistence type="predicted"/>
<dbReference type="STRING" id="500633.CLOHIR_02204"/>
<dbReference type="Pfam" id="PF02965">
    <property type="entry name" value="Met_synt_B12"/>
    <property type="match status" value="1"/>
</dbReference>
<reference evidence="2 3" key="2">
    <citation type="submission" date="2008-10" db="EMBL/GenBank/DDBJ databases">
        <title>Draft genome sequence of Clostridium hiranonis (DSM 13275).</title>
        <authorList>
            <person name="Sudarsanam P."/>
            <person name="Ley R."/>
            <person name="Guruge J."/>
            <person name="Turnbaugh P.J."/>
            <person name="Mahowald M."/>
            <person name="Liep D."/>
            <person name="Gordon J."/>
        </authorList>
    </citation>
    <scope>NUCLEOTIDE SEQUENCE [LARGE SCALE GENOMIC DNA]</scope>
    <source>
        <strain evidence="2 3">DSM 13275</strain>
    </source>
</reference>
<dbReference type="InterPro" id="IPR017342">
    <property type="entry name" value="S-AdoMet-dep_Met_synth_prd"/>
</dbReference>
<dbReference type="GO" id="GO:0008705">
    <property type="term" value="F:methionine synthase activity"/>
    <property type="evidence" value="ECO:0007669"/>
    <property type="project" value="InterPro"/>
</dbReference>
<evidence type="ECO:0000313" key="2">
    <source>
        <dbReference type="EMBL" id="EEA84186.1"/>
    </source>
</evidence>
<reference evidence="2 3" key="1">
    <citation type="submission" date="2008-09" db="EMBL/GenBank/DDBJ databases">
        <authorList>
            <person name="Fulton L."/>
            <person name="Clifton S."/>
            <person name="Fulton B."/>
            <person name="Xu J."/>
            <person name="Minx P."/>
            <person name="Pepin K.H."/>
            <person name="Johnson M."/>
            <person name="Thiruvilangam P."/>
            <person name="Bhonagiri V."/>
            <person name="Nash W.E."/>
            <person name="Mardis E.R."/>
            <person name="Wilson R.K."/>
        </authorList>
    </citation>
    <scope>NUCLEOTIDE SEQUENCE [LARGE SCALE GENOMIC DNA]</scope>
    <source>
        <strain evidence="2 3">DSM 13275</strain>
    </source>
</reference>
<dbReference type="SUPFAM" id="SSF56507">
    <property type="entry name" value="Methionine synthase activation domain-like"/>
    <property type="match status" value="1"/>
</dbReference>
<dbReference type="InterPro" id="IPR037010">
    <property type="entry name" value="VitB12-dep_Met_synth_activ_sf"/>
</dbReference>
<name>B6G242_PEPHT</name>
<comment type="caution">
    <text evidence="2">The sequence shown here is derived from an EMBL/GenBank/DDBJ whole genome shotgun (WGS) entry which is preliminary data.</text>
</comment>
<evidence type="ECO:0000259" key="1">
    <source>
        <dbReference type="Pfam" id="PF02965"/>
    </source>
</evidence>
<dbReference type="Gene3D" id="3.40.109.40">
    <property type="match status" value="1"/>
</dbReference>
<feature type="domain" description="AdoMet activation" evidence="1">
    <location>
        <begin position="93"/>
        <end position="207"/>
    </location>
</feature>
<sequence length="245" mass="27762">MSIVKNLKNTEISIEKAEVLRYLRYKGQEIESSFSEKIDLAIEQTRSIITPRAVYERYPLKFFEDRIEVEGTNLVLKSKDISKLLRGCDECILFAATIGTKVEMETRKAEYVNLAKSIIMDSAATTFVERTCDYVQEIIEKEVKKSGKYITMRYSPGYGDLPLECGKEILNILQSQKKIGLTTSSSGLMIPRKSVSAIIGIYDSSKDDDIDKYNKVKKGKKSCLECPNYNNCIYRRESGGACYGN</sequence>
<dbReference type="PIRSF" id="PIRSF037984">
    <property type="entry name" value="Met_synth_TM0269_prd"/>
    <property type="match status" value="1"/>
</dbReference>
<dbReference type="Proteomes" id="UP000003178">
    <property type="component" value="Unassembled WGS sequence"/>
</dbReference>
<accession>B6G242</accession>
<dbReference type="InterPro" id="IPR004223">
    <property type="entry name" value="VitB12-dep_Met_synth_activ_dom"/>
</dbReference>
<dbReference type="RefSeq" id="WP_006441044.1">
    <property type="nucleotide sequence ID" value="NZ_DS995361.1"/>
</dbReference>
<protein>
    <submittedName>
        <fullName evidence="2">Vitamin B12 dependent methionine synthase, activation domain protein</fullName>
    </submittedName>
</protein>
<dbReference type="HOGENOM" id="CLU_079580_2_0_9"/>